<dbReference type="Gene3D" id="3.60.10.10">
    <property type="entry name" value="Endonuclease/exonuclease/phosphatase"/>
    <property type="match status" value="1"/>
</dbReference>
<sequence>MAIAATASAAPELQIYTLTFNAARAPVDPLLLGRHFFDALPAHHAALPDVIVVCLQELSPIAYSFLGRACLDPYFDRVAQSVHVAAARHERASSVQYETLVARNLGMTAIMVFVKPETAPAIRRVHTAGAGVGLWDMGNKGAVGVRMAFAPRDSSTPDEEVCTTFVAAHLAPMEDACERRNQDWHNLLRNLVFEPVAVSGGTGRSTSEPLLSTTSSSYPLEGLYMPTTHILFAGDLNYRTHNKKPTPADHHSFPQPTPDTTSSLHYTQHLTRDQLTRELKAGRVLQGFSELPITFPPTYKYSFRRDSPTDEKWVWAKHRWPSWCDRILFVPAAAGELTPHKYTSLPLMPTSDHQPVALSATLALTPVRAADDDIRRHPPCPINPDWRARRSSARIKEVVVGVLAYAVLMREGQVMLFAVLAATVGFGLVLRSFW</sequence>
<keyword evidence="2" id="KW-0472">Membrane</keyword>
<dbReference type="Pfam" id="PF22669">
    <property type="entry name" value="Exo_endo_phos2"/>
    <property type="match status" value="1"/>
</dbReference>
<evidence type="ECO:0000313" key="4">
    <source>
        <dbReference type="EMBL" id="KAF2085520.1"/>
    </source>
</evidence>
<keyword evidence="2" id="KW-1133">Transmembrane helix</keyword>
<keyword evidence="2" id="KW-0812">Transmembrane</keyword>
<evidence type="ECO:0000256" key="1">
    <source>
        <dbReference type="SAM" id="MobiDB-lite"/>
    </source>
</evidence>
<dbReference type="SUPFAM" id="SSF56219">
    <property type="entry name" value="DNase I-like"/>
    <property type="match status" value="1"/>
</dbReference>
<dbReference type="OrthoDB" id="62798at2759"/>
<dbReference type="Proteomes" id="UP000799776">
    <property type="component" value="Unassembled WGS sequence"/>
</dbReference>
<dbReference type="InterPro" id="IPR036691">
    <property type="entry name" value="Endo/exonu/phosph_ase_sf"/>
</dbReference>
<evidence type="ECO:0000256" key="2">
    <source>
        <dbReference type="SAM" id="Phobius"/>
    </source>
</evidence>
<evidence type="ECO:0000259" key="3">
    <source>
        <dbReference type="SMART" id="SM00128"/>
    </source>
</evidence>
<dbReference type="PANTHER" id="PTHR11200">
    <property type="entry name" value="INOSITOL 5-PHOSPHATASE"/>
    <property type="match status" value="1"/>
</dbReference>
<dbReference type="InterPro" id="IPR000300">
    <property type="entry name" value="IPPc"/>
</dbReference>
<reference evidence="4" key="1">
    <citation type="journal article" date="2020" name="Stud. Mycol.">
        <title>101 Dothideomycetes genomes: a test case for predicting lifestyles and emergence of pathogens.</title>
        <authorList>
            <person name="Haridas S."/>
            <person name="Albert R."/>
            <person name="Binder M."/>
            <person name="Bloem J."/>
            <person name="Labutti K."/>
            <person name="Salamov A."/>
            <person name="Andreopoulos B."/>
            <person name="Baker S."/>
            <person name="Barry K."/>
            <person name="Bills G."/>
            <person name="Bluhm B."/>
            <person name="Cannon C."/>
            <person name="Castanera R."/>
            <person name="Culley D."/>
            <person name="Daum C."/>
            <person name="Ezra D."/>
            <person name="Gonzalez J."/>
            <person name="Henrissat B."/>
            <person name="Kuo A."/>
            <person name="Liang C."/>
            <person name="Lipzen A."/>
            <person name="Lutzoni F."/>
            <person name="Magnuson J."/>
            <person name="Mondo S."/>
            <person name="Nolan M."/>
            <person name="Ohm R."/>
            <person name="Pangilinan J."/>
            <person name="Park H.-J."/>
            <person name="Ramirez L."/>
            <person name="Alfaro M."/>
            <person name="Sun H."/>
            <person name="Tritt A."/>
            <person name="Yoshinaga Y."/>
            <person name="Zwiers L.-H."/>
            <person name="Turgeon B."/>
            <person name="Goodwin S."/>
            <person name="Spatafora J."/>
            <person name="Crous P."/>
            <person name="Grigoriev I."/>
        </authorList>
    </citation>
    <scope>NUCLEOTIDE SEQUENCE</scope>
    <source>
        <strain evidence="4">CBS 121410</strain>
    </source>
</reference>
<dbReference type="GO" id="GO:0046856">
    <property type="term" value="P:phosphatidylinositol dephosphorylation"/>
    <property type="evidence" value="ECO:0007669"/>
    <property type="project" value="InterPro"/>
</dbReference>
<dbReference type="GO" id="GO:0004439">
    <property type="term" value="F:phosphatidylinositol-4,5-bisphosphate 5-phosphatase activity"/>
    <property type="evidence" value="ECO:0007669"/>
    <property type="project" value="TreeGrafter"/>
</dbReference>
<protein>
    <submittedName>
        <fullName evidence="4">DNase I-like protein</fullName>
    </submittedName>
</protein>
<feature type="transmembrane region" description="Helical" evidence="2">
    <location>
        <begin position="414"/>
        <end position="433"/>
    </location>
</feature>
<gene>
    <name evidence="4" type="ORF">K490DRAFT_46645</name>
</gene>
<keyword evidence="5" id="KW-1185">Reference proteome</keyword>
<organism evidence="4 5">
    <name type="scientific">Saccharata proteae CBS 121410</name>
    <dbReference type="NCBI Taxonomy" id="1314787"/>
    <lineage>
        <taxon>Eukaryota</taxon>
        <taxon>Fungi</taxon>
        <taxon>Dikarya</taxon>
        <taxon>Ascomycota</taxon>
        <taxon>Pezizomycotina</taxon>
        <taxon>Dothideomycetes</taxon>
        <taxon>Dothideomycetes incertae sedis</taxon>
        <taxon>Botryosphaeriales</taxon>
        <taxon>Saccharataceae</taxon>
        <taxon>Saccharata</taxon>
    </lineage>
</organism>
<dbReference type="AlphaFoldDB" id="A0A9P4HUI2"/>
<dbReference type="PANTHER" id="PTHR11200:SF286">
    <property type="entry name" value="5-PHOSPHATASE, PUTATIVE (AFU_ORTHOLOGUE AFUA_5G07600)-RELATED"/>
    <property type="match status" value="1"/>
</dbReference>
<name>A0A9P4HUI2_9PEZI</name>
<feature type="region of interest" description="Disordered" evidence="1">
    <location>
        <begin position="241"/>
        <end position="263"/>
    </location>
</feature>
<evidence type="ECO:0000313" key="5">
    <source>
        <dbReference type="Proteomes" id="UP000799776"/>
    </source>
</evidence>
<proteinExistence type="predicted"/>
<dbReference type="EMBL" id="ML978730">
    <property type="protein sequence ID" value="KAF2085520.1"/>
    <property type="molecule type" value="Genomic_DNA"/>
</dbReference>
<comment type="caution">
    <text evidence="4">The sequence shown here is derived from an EMBL/GenBank/DDBJ whole genome shotgun (WGS) entry which is preliminary data.</text>
</comment>
<dbReference type="SMART" id="SM00128">
    <property type="entry name" value="IPPc"/>
    <property type="match status" value="1"/>
</dbReference>
<feature type="domain" description="Inositol polyphosphate-related phosphatase" evidence="3">
    <location>
        <begin position="11"/>
        <end position="368"/>
    </location>
</feature>
<dbReference type="InterPro" id="IPR046985">
    <property type="entry name" value="IP5"/>
</dbReference>
<accession>A0A9P4HUI2</accession>